<evidence type="ECO:0000313" key="2">
    <source>
        <dbReference type="EMBL" id="NDY57411.1"/>
    </source>
</evidence>
<reference evidence="2 3" key="1">
    <citation type="submission" date="2020-02" db="EMBL/GenBank/DDBJ databases">
        <title>Comparative genomics of sulfur disproportionating microorganisms.</title>
        <authorList>
            <person name="Ward L.M."/>
            <person name="Bertran E."/>
            <person name="Johnston D.T."/>
        </authorList>
    </citation>
    <scope>NUCLEOTIDE SEQUENCE [LARGE SCALE GENOMIC DNA]</scope>
    <source>
        <strain evidence="2 3">DSM 3696</strain>
    </source>
</reference>
<organism evidence="2 3">
    <name type="scientific">Desulfolutivibrio sulfodismutans</name>
    <dbReference type="NCBI Taxonomy" id="63561"/>
    <lineage>
        <taxon>Bacteria</taxon>
        <taxon>Pseudomonadati</taxon>
        <taxon>Thermodesulfobacteriota</taxon>
        <taxon>Desulfovibrionia</taxon>
        <taxon>Desulfovibrionales</taxon>
        <taxon>Desulfovibrionaceae</taxon>
        <taxon>Desulfolutivibrio</taxon>
    </lineage>
</organism>
<sequence>MEDILKWWPVAMFLFQAFFGWIMWSLARKFVTREHCEATRASRDADRARSDKAVADRVAGVDGRVCAAHAALADAPSPSEVERLTGSLDGLSADVAALGTDLEAVRGDVKEVKAMISGVRDGLSRMEKQNDLLMEHHIRGRK</sequence>
<dbReference type="Proteomes" id="UP000469724">
    <property type="component" value="Unassembled WGS sequence"/>
</dbReference>
<accession>A0A7K3NMI6</accession>
<name>A0A7K3NMI6_9BACT</name>
<dbReference type="RefSeq" id="WP_163302452.1">
    <property type="nucleotide sequence ID" value="NZ_JAAGRQ010000047.1"/>
</dbReference>
<dbReference type="EMBL" id="JAAGRQ010000047">
    <property type="protein sequence ID" value="NDY57411.1"/>
    <property type="molecule type" value="Genomic_DNA"/>
</dbReference>
<feature type="transmembrane region" description="Helical" evidence="1">
    <location>
        <begin position="6"/>
        <end position="24"/>
    </location>
</feature>
<keyword evidence="1" id="KW-0472">Membrane</keyword>
<keyword evidence="3" id="KW-1185">Reference proteome</keyword>
<protein>
    <recommendedName>
        <fullName evidence="4">DUF2730 family protein</fullName>
    </recommendedName>
</protein>
<proteinExistence type="predicted"/>
<gene>
    <name evidence="2" type="ORF">G3N56_11735</name>
</gene>
<keyword evidence="1" id="KW-0812">Transmembrane</keyword>
<evidence type="ECO:0000256" key="1">
    <source>
        <dbReference type="SAM" id="Phobius"/>
    </source>
</evidence>
<evidence type="ECO:0000313" key="3">
    <source>
        <dbReference type="Proteomes" id="UP000469724"/>
    </source>
</evidence>
<evidence type="ECO:0008006" key="4">
    <source>
        <dbReference type="Google" id="ProtNLM"/>
    </source>
</evidence>
<dbReference type="AlphaFoldDB" id="A0A7K3NMI6"/>
<keyword evidence="1" id="KW-1133">Transmembrane helix</keyword>
<comment type="caution">
    <text evidence="2">The sequence shown here is derived from an EMBL/GenBank/DDBJ whole genome shotgun (WGS) entry which is preliminary data.</text>
</comment>